<evidence type="ECO:0000256" key="4">
    <source>
        <dbReference type="ARBA" id="ARBA00022670"/>
    </source>
</evidence>
<keyword evidence="10" id="KW-1278">Translocase</keyword>
<dbReference type="AlphaFoldDB" id="A0A6M0SR17"/>
<dbReference type="InterPro" id="IPR003439">
    <property type="entry name" value="ABC_transporter-like_ATP-bd"/>
</dbReference>
<dbReference type="InterPro" id="IPR017871">
    <property type="entry name" value="ABC_transporter-like_CS"/>
</dbReference>
<feature type="transmembrane region" description="Helical" evidence="13">
    <location>
        <begin position="278"/>
        <end position="300"/>
    </location>
</feature>
<dbReference type="PROSITE" id="PS50893">
    <property type="entry name" value="ABC_TRANSPORTER_2"/>
    <property type="match status" value="1"/>
</dbReference>
<gene>
    <name evidence="17" type="ORF">EXM65_14560</name>
</gene>
<comment type="caution">
    <text evidence="17">The sequence shown here is derived from an EMBL/GenBank/DDBJ whole genome shotgun (WGS) entry which is preliminary data.</text>
</comment>
<organism evidence="17 18">
    <name type="scientific">Clostridium botulinum</name>
    <dbReference type="NCBI Taxonomy" id="1491"/>
    <lineage>
        <taxon>Bacteria</taxon>
        <taxon>Bacillati</taxon>
        <taxon>Bacillota</taxon>
        <taxon>Clostridia</taxon>
        <taxon>Eubacteriales</taxon>
        <taxon>Clostridiaceae</taxon>
        <taxon>Clostridium</taxon>
    </lineage>
</organism>
<keyword evidence="3" id="KW-1003">Cell membrane</keyword>
<evidence type="ECO:0000259" key="14">
    <source>
        <dbReference type="PROSITE" id="PS50893"/>
    </source>
</evidence>
<dbReference type="PANTHER" id="PTHR43394:SF1">
    <property type="entry name" value="ATP-BINDING CASSETTE SUB-FAMILY B MEMBER 10, MITOCHONDRIAL"/>
    <property type="match status" value="1"/>
</dbReference>
<dbReference type="CDD" id="cd02418">
    <property type="entry name" value="Peptidase_C39B"/>
    <property type="match status" value="1"/>
</dbReference>
<evidence type="ECO:0000256" key="7">
    <source>
        <dbReference type="ARBA" id="ARBA00022801"/>
    </source>
</evidence>
<dbReference type="CDD" id="cd18570">
    <property type="entry name" value="ABC_6TM_PCAT1_LagD_like"/>
    <property type="match status" value="1"/>
</dbReference>
<dbReference type="Pfam" id="PF00005">
    <property type="entry name" value="ABC_tran"/>
    <property type="match status" value="1"/>
</dbReference>
<dbReference type="InterPro" id="IPR005897">
    <property type="entry name" value="Pept_C39_ABC_bacteriocin"/>
</dbReference>
<feature type="domain" description="ABC transporter" evidence="14">
    <location>
        <begin position="485"/>
        <end position="719"/>
    </location>
</feature>
<dbReference type="SUPFAM" id="SSF90123">
    <property type="entry name" value="ABC transporter transmembrane region"/>
    <property type="match status" value="1"/>
</dbReference>
<keyword evidence="11 13" id="KW-1133">Transmembrane helix</keyword>
<dbReference type="GO" id="GO:0005524">
    <property type="term" value="F:ATP binding"/>
    <property type="evidence" value="ECO:0007669"/>
    <property type="project" value="UniProtKB-KW"/>
</dbReference>
<dbReference type="InterPro" id="IPR005074">
    <property type="entry name" value="Peptidase_C39"/>
</dbReference>
<evidence type="ECO:0000256" key="3">
    <source>
        <dbReference type="ARBA" id="ARBA00022475"/>
    </source>
</evidence>
<evidence type="ECO:0000259" key="16">
    <source>
        <dbReference type="PROSITE" id="PS50990"/>
    </source>
</evidence>
<evidence type="ECO:0000256" key="8">
    <source>
        <dbReference type="ARBA" id="ARBA00022807"/>
    </source>
</evidence>
<evidence type="ECO:0000256" key="10">
    <source>
        <dbReference type="ARBA" id="ARBA00022967"/>
    </source>
</evidence>
<evidence type="ECO:0000256" key="9">
    <source>
        <dbReference type="ARBA" id="ARBA00022840"/>
    </source>
</evidence>
<feature type="domain" description="Peptidase C39" evidence="16">
    <location>
        <begin position="13"/>
        <end position="138"/>
    </location>
</feature>
<dbReference type="Pfam" id="PF00664">
    <property type="entry name" value="ABC_membrane"/>
    <property type="match status" value="1"/>
</dbReference>
<evidence type="ECO:0000313" key="17">
    <source>
        <dbReference type="EMBL" id="NFA43750.1"/>
    </source>
</evidence>
<feature type="domain" description="ABC transmembrane type-1" evidence="15">
    <location>
        <begin position="171"/>
        <end position="450"/>
    </location>
</feature>
<comment type="subcellular location">
    <subcellularLocation>
        <location evidence="1">Cell membrane</location>
        <topology evidence="1">Multi-pass membrane protein</topology>
    </subcellularLocation>
</comment>
<dbReference type="Pfam" id="PF03412">
    <property type="entry name" value="Peptidase_C39"/>
    <property type="match status" value="1"/>
</dbReference>
<dbReference type="NCBIfam" id="TIGR01193">
    <property type="entry name" value="bacteriocin_ABC"/>
    <property type="match status" value="1"/>
</dbReference>
<dbReference type="InterPro" id="IPR027417">
    <property type="entry name" value="P-loop_NTPase"/>
</dbReference>
<dbReference type="InterPro" id="IPR003593">
    <property type="entry name" value="AAA+_ATPase"/>
</dbReference>
<evidence type="ECO:0000256" key="6">
    <source>
        <dbReference type="ARBA" id="ARBA00022741"/>
    </source>
</evidence>
<dbReference type="SMART" id="SM00382">
    <property type="entry name" value="AAA"/>
    <property type="match status" value="1"/>
</dbReference>
<evidence type="ECO:0000256" key="11">
    <source>
        <dbReference type="ARBA" id="ARBA00022989"/>
    </source>
</evidence>
<dbReference type="GO" id="GO:0008234">
    <property type="term" value="F:cysteine-type peptidase activity"/>
    <property type="evidence" value="ECO:0007669"/>
    <property type="project" value="UniProtKB-KW"/>
</dbReference>
<dbReference type="Gene3D" id="1.20.1560.10">
    <property type="entry name" value="ABC transporter type 1, transmembrane domain"/>
    <property type="match status" value="1"/>
</dbReference>
<keyword evidence="9" id="KW-0067">ATP-binding</keyword>
<dbReference type="GO" id="GO:0016887">
    <property type="term" value="F:ATP hydrolysis activity"/>
    <property type="evidence" value="ECO:0007669"/>
    <property type="project" value="InterPro"/>
</dbReference>
<protein>
    <submittedName>
        <fullName evidence="17">Peptidase domain-containing ABC transporter</fullName>
    </submittedName>
</protein>
<dbReference type="Proteomes" id="UP000472355">
    <property type="component" value="Unassembled WGS sequence"/>
</dbReference>
<dbReference type="PANTHER" id="PTHR43394">
    <property type="entry name" value="ATP-DEPENDENT PERMEASE MDL1, MITOCHONDRIAL"/>
    <property type="match status" value="1"/>
</dbReference>
<sequence>MKNPFKRYICIKQHDIKDCGAACLATISKQYGFKIPISKIREVAGTDKEGTSAYGLIKAAQQLGFTAKGVKVSKPEDIFTEFPLPSIAHVVIDGSFLHYVVIHKITKKEILIADPAKGIVKYTPEDFFEIWTGILILMVKSAEFKKGDETKGLFSRFFGLIKPQKTLVLNIFFASLIFTILGILGAFYFQILVDEVLQYNLLTTLHIISIGFIVLSLFRILLNAFRSQLLMYLAQRIDIPLMLGYYEHVINLPMNFFGTRKVGEIVSRFNDATKIREAISGATLTIMIDTLMAIAGAFILFIQNRLLFGLTLIPVILYAILVFVFKKPIRDINRENMENNAKITSYLVESLSGIETIKAFNAEREVNGETEKRFIKLMKSSFKAGLIGNVQGSIKGSVKLIFGVVILWVGAYECILGVLSVGQLLAFNSLLAYFLDPIENLINLQSQLQTAIVAADRLGEILDLELEKSVDENKKINPSTLNGGIEFKNVDFRYGTRKLILEGLNLSIAPGEKIALVGESGSGKTTLSKLLMNFYQCEKGEVLINGYNIKDINVEALRNKIAHISQDIFLFSGTIKENLLFGQGDIDFEKVVDACKQAKIHDFINEQPLRYETMIEENGSNISGGQKQRIAIARALIRKPEILIMDEATSSLDSITEKAIEKTMYEFSKDITTIIIAHRLSTIMRCDKIYVMDKGKLIEGGSHSELINKKGRYFDLWKEQMPDYFNKEIAVTNDESAVINKGIEAAKEERAATKVTEVNR</sequence>
<keyword evidence="12 13" id="KW-0472">Membrane</keyword>
<dbReference type="SUPFAM" id="SSF52540">
    <property type="entry name" value="P-loop containing nucleoside triphosphate hydrolases"/>
    <property type="match status" value="1"/>
</dbReference>
<evidence type="ECO:0000259" key="15">
    <source>
        <dbReference type="PROSITE" id="PS50929"/>
    </source>
</evidence>
<keyword evidence="4" id="KW-0645">Protease</keyword>
<dbReference type="GO" id="GO:0043214">
    <property type="term" value="F:ABC-type bacteriocin transporter activity"/>
    <property type="evidence" value="ECO:0007669"/>
    <property type="project" value="InterPro"/>
</dbReference>
<reference evidence="17 18" key="1">
    <citation type="submission" date="2019-02" db="EMBL/GenBank/DDBJ databases">
        <title>Genome sequencing of Clostridium botulinum clinical isolates.</title>
        <authorList>
            <person name="Brunt J."/>
            <person name="Van Vliet A.H.M."/>
            <person name="Stringer S.C."/>
            <person name="Grant K.A."/>
            <person name="Carter A.C."/>
            <person name="Peck M.W."/>
        </authorList>
    </citation>
    <scope>NUCLEOTIDE SEQUENCE [LARGE SCALE GENOMIC DNA]</scope>
    <source>
        <strain evidence="17 18">H113700579</strain>
    </source>
</reference>
<feature type="transmembrane region" description="Helical" evidence="13">
    <location>
        <begin position="400"/>
        <end position="425"/>
    </location>
</feature>
<accession>A0A6M0SR17</accession>
<dbReference type="PROSITE" id="PS00211">
    <property type="entry name" value="ABC_TRANSPORTER_1"/>
    <property type="match status" value="1"/>
</dbReference>
<dbReference type="PROSITE" id="PS50929">
    <property type="entry name" value="ABC_TM1F"/>
    <property type="match status" value="1"/>
</dbReference>
<keyword evidence="5 13" id="KW-0812">Transmembrane</keyword>
<dbReference type="EMBL" id="SGKU01000048">
    <property type="protein sequence ID" value="NFA43750.1"/>
    <property type="molecule type" value="Genomic_DNA"/>
</dbReference>
<evidence type="ECO:0000313" key="18">
    <source>
        <dbReference type="Proteomes" id="UP000472355"/>
    </source>
</evidence>
<dbReference type="InterPro" id="IPR039421">
    <property type="entry name" value="Type_1_exporter"/>
</dbReference>
<evidence type="ECO:0000256" key="1">
    <source>
        <dbReference type="ARBA" id="ARBA00004651"/>
    </source>
</evidence>
<dbReference type="PROSITE" id="PS50990">
    <property type="entry name" value="PEPTIDASE_C39"/>
    <property type="match status" value="1"/>
</dbReference>
<name>A0A6M0SR17_CLOBO</name>
<evidence type="ECO:0000256" key="2">
    <source>
        <dbReference type="ARBA" id="ARBA00022448"/>
    </source>
</evidence>
<evidence type="ECO:0000256" key="13">
    <source>
        <dbReference type="SAM" id="Phobius"/>
    </source>
</evidence>
<keyword evidence="7" id="KW-0378">Hydrolase</keyword>
<dbReference type="Gene3D" id="3.40.50.300">
    <property type="entry name" value="P-loop containing nucleotide triphosphate hydrolases"/>
    <property type="match status" value="1"/>
</dbReference>
<dbReference type="GO" id="GO:0015421">
    <property type="term" value="F:ABC-type oligopeptide transporter activity"/>
    <property type="evidence" value="ECO:0007669"/>
    <property type="project" value="TreeGrafter"/>
</dbReference>
<dbReference type="GO" id="GO:0006508">
    <property type="term" value="P:proteolysis"/>
    <property type="evidence" value="ECO:0007669"/>
    <property type="project" value="UniProtKB-KW"/>
</dbReference>
<feature type="transmembrane region" description="Helical" evidence="13">
    <location>
        <begin position="167"/>
        <end position="189"/>
    </location>
</feature>
<keyword evidence="2" id="KW-0813">Transport</keyword>
<keyword evidence="8" id="KW-0788">Thiol protease</keyword>
<dbReference type="GO" id="GO:0005886">
    <property type="term" value="C:plasma membrane"/>
    <property type="evidence" value="ECO:0007669"/>
    <property type="project" value="UniProtKB-SubCell"/>
</dbReference>
<dbReference type="Gene3D" id="3.90.70.10">
    <property type="entry name" value="Cysteine proteinases"/>
    <property type="match status" value="1"/>
</dbReference>
<feature type="transmembrane region" description="Helical" evidence="13">
    <location>
        <begin position="201"/>
        <end position="222"/>
    </location>
</feature>
<dbReference type="InterPro" id="IPR011527">
    <property type="entry name" value="ABC1_TM_dom"/>
</dbReference>
<dbReference type="InterPro" id="IPR036640">
    <property type="entry name" value="ABC1_TM_sf"/>
</dbReference>
<evidence type="ECO:0000256" key="5">
    <source>
        <dbReference type="ARBA" id="ARBA00022692"/>
    </source>
</evidence>
<feature type="transmembrane region" description="Helical" evidence="13">
    <location>
        <begin position="306"/>
        <end position="325"/>
    </location>
</feature>
<evidence type="ECO:0000256" key="12">
    <source>
        <dbReference type="ARBA" id="ARBA00023136"/>
    </source>
</evidence>
<proteinExistence type="predicted"/>
<dbReference type="FunFam" id="3.40.50.300:FF:000218">
    <property type="entry name" value="Multidrug ABC transporter ATP-binding protein"/>
    <property type="match status" value="1"/>
</dbReference>
<keyword evidence="6" id="KW-0547">Nucleotide-binding</keyword>